<accession>A0A1I7FH47</accession>
<keyword evidence="1" id="KW-1133">Transmembrane helix</keyword>
<dbReference type="Proteomes" id="UP000182649">
    <property type="component" value="Unassembled WGS sequence"/>
</dbReference>
<dbReference type="AlphaFoldDB" id="A0A1I7FH47"/>
<gene>
    <name evidence="2" type="ORF">SAMN05216417_101479</name>
</gene>
<proteinExistence type="predicted"/>
<evidence type="ECO:0000256" key="1">
    <source>
        <dbReference type="SAM" id="Phobius"/>
    </source>
</evidence>
<evidence type="ECO:0000313" key="3">
    <source>
        <dbReference type="Proteomes" id="UP000182649"/>
    </source>
</evidence>
<evidence type="ECO:0000313" key="2">
    <source>
        <dbReference type="EMBL" id="SFU35520.1"/>
    </source>
</evidence>
<dbReference type="EMBL" id="FPBZ01000001">
    <property type="protein sequence ID" value="SFU35520.1"/>
    <property type="molecule type" value="Genomic_DNA"/>
</dbReference>
<keyword evidence="1" id="KW-0812">Transmembrane</keyword>
<keyword evidence="1" id="KW-0472">Membrane</keyword>
<feature type="transmembrane region" description="Helical" evidence="1">
    <location>
        <begin position="6"/>
        <end position="26"/>
    </location>
</feature>
<reference evidence="2 3" key="1">
    <citation type="submission" date="2016-10" db="EMBL/GenBank/DDBJ databases">
        <authorList>
            <person name="de Groot N.N."/>
        </authorList>
    </citation>
    <scope>NUCLEOTIDE SEQUENCE [LARGE SCALE GENOMIC DNA]</scope>
    <source>
        <strain evidence="2 3">Nl14</strain>
    </source>
</reference>
<sequence>MIHAIYYMSVIIIWLEFLIAKAKIIFVNIFDKKGLRVELVVITKNSLPTAVMLPTGLARIYGSQLTQPAPPSQAVCLA</sequence>
<organism evidence="2 3">
    <name type="scientific">Nitrosospira multiformis</name>
    <dbReference type="NCBI Taxonomy" id="1231"/>
    <lineage>
        <taxon>Bacteria</taxon>
        <taxon>Pseudomonadati</taxon>
        <taxon>Pseudomonadota</taxon>
        <taxon>Betaproteobacteria</taxon>
        <taxon>Nitrosomonadales</taxon>
        <taxon>Nitrosomonadaceae</taxon>
        <taxon>Nitrosospira</taxon>
    </lineage>
</organism>
<protein>
    <submittedName>
        <fullName evidence="2">Uncharacterized protein</fullName>
    </submittedName>
</protein>
<name>A0A1I7FH47_9PROT</name>